<dbReference type="Proteomes" id="UP000800093">
    <property type="component" value="Unassembled WGS sequence"/>
</dbReference>
<dbReference type="PRINTS" id="PR00081">
    <property type="entry name" value="GDHRDH"/>
</dbReference>
<dbReference type="PANTHER" id="PTHR42901:SF1">
    <property type="entry name" value="ALCOHOL DEHYDROGENASE"/>
    <property type="match status" value="1"/>
</dbReference>
<dbReference type="AlphaFoldDB" id="A0A9P4NCS8"/>
<evidence type="ECO:0000256" key="2">
    <source>
        <dbReference type="ARBA" id="ARBA00023002"/>
    </source>
</evidence>
<comment type="caution">
    <text evidence="3">The sequence shown here is derived from an EMBL/GenBank/DDBJ whole genome shotgun (WGS) entry which is preliminary data.</text>
</comment>
<organism evidence="3 4">
    <name type="scientific">Lojkania enalia</name>
    <dbReference type="NCBI Taxonomy" id="147567"/>
    <lineage>
        <taxon>Eukaryota</taxon>
        <taxon>Fungi</taxon>
        <taxon>Dikarya</taxon>
        <taxon>Ascomycota</taxon>
        <taxon>Pezizomycotina</taxon>
        <taxon>Dothideomycetes</taxon>
        <taxon>Pleosporomycetidae</taxon>
        <taxon>Pleosporales</taxon>
        <taxon>Pleosporales incertae sedis</taxon>
        <taxon>Lojkania</taxon>
    </lineage>
</organism>
<keyword evidence="2" id="KW-0560">Oxidoreductase</keyword>
<gene>
    <name evidence="3" type="ORF">CC78DRAFT_506291</name>
</gene>
<name>A0A9P4NCS8_9PLEO</name>
<comment type="similarity">
    <text evidence="1">Belongs to the short-chain dehydrogenases/reductases (SDR) family.</text>
</comment>
<reference evidence="4" key="1">
    <citation type="journal article" date="2020" name="Stud. Mycol.">
        <title>101 Dothideomycetes genomes: A test case for predicting lifestyles and emergence of pathogens.</title>
        <authorList>
            <person name="Haridas S."/>
            <person name="Albert R."/>
            <person name="Binder M."/>
            <person name="Bloem J."/>
            <person name="LaButti K."/>
            <person name="Salamov A."/>
            <person name="Andreopoulos B."/>
            <person name="Baker S."/>
            <person name="Barry K."/>
            <person name="Bills G."/>
            <person name="Bluhm B."/>
            <person name="Cannon C."/>
            <person name="Castanera R."/>
            <person name="Culley D."/>
            <person name="Daum C."/>
            <person name="Ezra D."/>
            <person name="Gonzalez J."/>
            <person name="Henrissat B."/>
            <person name="Kuo A."/>
            <person name="Liang C."/>
            <person name="Lipzen A."/>
            <person name="Lutzoni F."/>
            <person name="Magnuson J."/>
            <person name="Mondo S."/>
            <person name="Nolan M."/>
            <person name="Ohm R."/>
            <person name="Pangilinan J."/>
            <person name="Park H.-J."/>
            <person name="Ramirez L."/>
            <person name="Alfaro M."/>
            <person name="Sun H."/>
            <person name="Tritt A."/>
            <person name="Yoshinaga Y."/>
            <person name="Zwiers L.-H."/>
            <person name="Turgeon B."/>
            <person name="Goodwin S."/>
            <person name="Spatafora J."/>
            <person name="Crous P."/>
            <person name="Grigoriev I."/>
        </authorList>
    </citation>
    <scope>NUCLEOTIDE SEQUENCE [LARGE SCALE GENOMIC DNA]</scope>
    <source>
        <strain evidence="4">CBS 304.66</strain>
    </source>
</reference>
<dbReference type="SUPFAM" id="SSF51735">
    <property type="entry name" value="NAD(P)-binding Rossmann-fold domains"/>
    <property type="match status" value="1"/>
</dbReference>
<protein>
    <submittedName>
        <fullName evidence="3">NAD(P)-binding protein</fullName>
    </submittedName>
</protein>
<dbReference type="InterPro" id="IPR036291">
    <property type="entry name" value="NAD(P)-bd_dom_sf"/>
</dbReference>
<dbReference type="EMBL" id="ML986578">
    <property type="protein sequence ID" value="KAF2270896.1"/>
    <property type="molecule type" value="Genomic_DNA"/>
</dbReference>
<sequence>MSTPEFLKVHSTAYPAIDPTQPSLSAAGKTVLITGGATGIGIEIARSFAAAGASTVILVARRANTLQSASEELSKKYPSTQILAYPTNITDTESVEKLFKSAVEASTSQAVDILITSAAYFHEQKFSIDIPLRASFETNVLGNLNLVRSFLAAPSATQKIILDVSTEAAFGNFPTTAAYGATKYAFTHMMKHLQEEHPELRVHSFHPGGIWTPAMENSGIQKEQIEHLLDEVELPGQFAVWLASEQAAFLKGRMVMAKWDVEDMVKNQKAFVIDPLLATITLKV</sequence>
<proteinExistence type="inferred from homology"/>
<dbReference type="GO" id="GO:0016491">
    <property type="term" value="F:oxidoreductase activity"/>
    <property type="evidence" value="ECO:0007669"/>
    <property type="project" value="UniProtKB-KW"/>
</dbReference>
<dbReference type="CDD" id="cd05233">
    <property type="entry name" value="SDR_c"/>
    <property type="match status" value="1"/>
</dbReference>
<dbReference type="OrthoDB" id="1933717at2759"/>
<evidence type="ECO:0000256" key="1">
    <source>
        <dbReference type="ARBA" id="ARBA00006484"/>
    </source>
</evidence>
<evidence type="ECO:0000313" key="3">
    <source>
        <dbReference type="EMBL" id="KAF2270896.1"/>
    </source>
</evidence>
<dbReference type="InterPro" id="IPR002347">
    <property type="entry name" value="SDR_fam"/>
</dbReference>
<dbReference type="Pfam" id="PF00106">
    <property type="entry name" value="adh_short"/>
    <property type="match status" value="1"/>
</dbReference>
<dbReference type="Gene3D" id="3.40.50.720">
    <property type="entry name" value="NAD(P)-binding Rossmann-like Domain"/>
    <property type="match status" value="1"/>
</dbReference>
<evidence type="ECO:0000313" key="4">
    <source>
        <dbReference type="Proteomes" id="UP000800093"/>
    </source>
</evidence>
<dbReference type="PANTHER" id="PTHR42901">
    <property type="entry name" value="ALCOHOL DEHYDROGENASE"/>
    <property type="match status" value="1"/>
</dbReference>
<keyword evidence="4" id="KW-1185">Reference proteome</keyword>
<accession>A0A9P4NCS8</accession>